<dbReference type="GeneID" id="93981521"/>
<dbReference type="Proteomes" id="UP000577386">
    <property type="component" value="Unassembled WGS sequence"/>
</dbReference>
<feature type="region of interest" description="Disordered" evidence="1">
    <location>
        <begin position="53"/>
        <end position="91"/>
    </location>
</feature>
<keyword evidence="2" id="KW-0472">Membrane</keyword>
<reference evidence="3 4" key="1">
    <citation type="submission" date="2020-08" db="EMBL/GenBank/DDBJ databases">
        <title>Sequencing the genomes of 1000 actinobacteria strains.</title>
        <authorList>
            <person name="Klenk H.-P."/>
        </authorList>
    </citation>
    <scope>NUCLEOTIDE SEQUENCE [LARGE SCALE GENOMIC DNA]</scope>
    <source>
        <strain evidence="3 4">DSM 41827</strain>
    </source>
</reference>
<evidence type="ECO:0000256" key="2">
    <source>
        <dbReference type="SAM" id="Phobius"/>
    </source>
</evidence>
<accession>A0A7W3NNL5</accession>
<dbReference type="EMBL" id="JACJIJ010000002">
    <property type="protein sequence ID" value="MBA9053798.1"/>
    <property type="molecule type" value="Genomic_DNA"/>
</dbReference>
<feature type="compositionally biased region" description="Low complexity" evidence="1">
    <location>
        <begin position="19"/>
        <end position="28"/>
    </location>
</feature>
<gene>
    <name evidence="3" type="ORF">HDA42_002976</name>
</gene>
<evidence type="ECO:0000256" key="1">
    <source>
        <dbReference type="SAM" id="MobiDB-lite"/>
    </source>
</evidence>
<keyword evidence="2" id="KW-0812">Transmembrane</keyword>
<keyword evidence="4" id="KW-1185">Reference proteome</keyword>
<feature type="region of interest" description="Disordered" evidence="1">
    <location>
        <begin position="1"/>
        <end position="28"/>
    </location>
</feature>
<dbReference type="RefSeq" id="WP_182775761.1">
    <property type="nucleotide sequence ID" value="NZ_BAAAHW010000017.1"/>
</dbReference>
<feature type="transmembrane region" description="Helical" evidence="2">
    <location>
        <begin position="32"/>
        <end position="52"/>
    </location>
</feature>
<protein>
    <submittedName>
        <fullName evidence="3">Uncharacterized protein</fullName>
    </submittedName>
</protein>
<name>A0A7W3NNL5_STRMR</name>
<dbReference type="PROSITE" id="PS51318">
    <property type="entry name" value="TAT"/>
    <property type="match status" value="1"/>
</dbReference>
<evidence type="ECO:0000313" key="4">
    <source>
        <dbReference type="Proteomes" id="UP000577386"/>
    </source>
</evidence>
<evidence type="ECO:0000313" key="3">
    <source>
        <dbReference type="EMBL" id="MBA9053798.1"/>
    </source>
</evidence>
<keyword evidence="2" id="KW-1133">Transmembrane helix</keyword>
<sequence length="238" mass="25155">MTRRPRYWNEDSQSWEDSAPAPAGPGAARRRVLWWTAAAAAVLAVALVPVFSQAGGDDSGDRADSRPKRTATPARTPTPSPSSAAPACPDLPAGYEAVRENGFGFAVPEGWEADTTADSGVLPGYESSDGNRFLRVSELSGSDIGTSFDGLSTGWSDFQVLADPRPVDESDSTAYLVDYSLSSDGIAWSVAEIHFRARGGTLYSVAAFTKEDPDLTDEESLAQTVAAYFHPPGDTACA</sequence>
<comment type="caution">
    <text evidence="3">The sequence shown here is derived from an EMBL/GenBank/DDBJ whole genome shotgun (WGS) entry which is preliminary data.</text>
</comment>
<dbReference type="InterPro" id="IPR006311">
    <property type="entry name" value="TAT_signal"/>
</dbReference>
<feature type="compositionally biased region" description="Low complexity" evidence="1">
    <location>
        <begin position="70"/>
        <end position="87"/>
    </location>
</feature>
<organism evidence="3 4">
    <name type="scientific">Streptomyces murinus</name>
    <dbReference type="NCBI Taxonomy" id="33900"/>
    <lineage>
        <taxon>Bacteria</taxon>
        <taxon>Bacillati</taxon>
        <taxon>Actinomycetota</taxon>
        <taxon>Actinomycetes</taxon>
        <taxon>Kitasatosporales</taxon>
        <taxon>Streptomycetaceae</taxon>
        <taxon>Streptomyces</taxon>
    </lineage>
</organism>
<dbReference type="AlphaFoldDB" id="A0A7W3NNL5"/>
<proteinExistence type="predicted"/>